<dbReference type="Pfam" id="PF08837">
    <property type="entry name" value="DUF1810"/>
    <property type="match status" value="1"/>
</dbReference>
<organism evidence="1 2">
    <name type="scientific">Mucilaginibacter jinjuensis</name>
    <dbReference type="NCBI Taxonomy" id="1176721"/>
    <lineage>
        <taxon>Bacteria</taxon>
        <taxon>Pseudomonadati</taxon>
        <taxon>Bacteroidota</taxon>
        <taxon>Sphingobacteriia</taxon>
        <taxon>Sphingobacteriales</taxon>
        <taxon>Sphingobacteriaceae</taxon>
        <taxon>Mucilaginibacter</taxon>
    </lineage>
</organism>
<evidence type="ECO:0000313" key="2">
    <source>
        <dbReference type="Proteomes" id="UP001216139"/>
    </source>
</evidence>
<dbReference type="InterPro" id="IPR014937">
    <property type="entry name" value="DUF1810"/>
</dbReference>
<dbReference type="SUPFAM" id="SSF140736">
    <property type="entry name" value="Rv1873-like"/>
    <property type="match status" value="1"/>
</dbReference>
<reference evidence="1 2" key="1">
    <citation type="submission" date="2023-02" db="EMBL/GenBank/DDBJ databases">
        <title>Genome sequence of Mucilaginibacter jinjuensis strain KACC 16571.</title>
        <authorList>
            <person name="Kim S."/>
            <person name="Heo J."/>
            <person name="Kwon S.-W."/>
        </authorList>
    </citation>
    <scope>NUCLEOTIDE SEQUENCE [LARGE SCALE GENOMIC DNA]</scope>
    <source>
        <strain evidence="1 2">KACC 16571</strain>
    </source>
</reference>
<proteinExistence type="predicted"/>
<evidence type="ECO:0000313" key="1">
    <source>
        <dbReference type="EMBL" id="WCT14697.1"/>
    </source>
</evidence>
<dbReference type="Gene3D" id="1.25.40.380">
    <property type="entry name" value="Protein of unknown function DUF1810"/>
    <property type="match status" value="1"/>
</dbReference>
<protein>
    <submittedName>
        <fullName evidence="1">DUF1810 domain-containing protein</fullName>
    </submittedName>
</protein>
<dbReference type="InterPro" id="IPR036287">
    <property type="entry name" value="Rv1873-like_sf"/>
</dbReference>
<name>A0ABY7TGI9_9SPHI</name>
<dbReference type="EMBL" id="CP117167">
    <property type="protein sequence ID" value="WCT14697.1"/>
    <property type="molecule type" value="Genomic_DNA"/>
</dbReference>
<gene>
    <name evidence="1" type="ORF">PQO05_12200</name>
</gene>
<dbReference type="Proteomes" id="UP001216139">
    <property type="component" value="Chromosome"/>
</dbReference>
<accession>A0ABY7TGI9</accession>
<sequence length="140" mass="16085">MHYNLKRFTEAQERDYELALAEIKNGRKQSHWIWYIFPQIKGLGSSDISKFYAINRIEEAEAYLKDPVLGNRLIEISQELLNLPDDNATDIFGTPDDLKLRSSMTLFASVPGSPEVFQNVLDKFFDGVKDDKTVQILSEI</sequence>
<keyword evidence="2" id="KW-1185">Reference proteome</keyword>
<dbReference type="RefSeq" id="WP_273633193.1">
    <property type="nucleotide sequence ID" value="NZ_CP117167.1"/>
</dbReference>
<dbReference type="PIRSF" id="PIRSF008546">
    <property type="entry name" value="UCP008546"/>
    <property type="match status" value="1"/>
</dbReference>